<evidence type="ECO:0000256" key="4">
    <source>
        <dbReference type="ARBA" id="ARBA00038054"/>
    </source>
</evidence>
<dbReference type="EC" id="1.5.1.-" evidence="6"/>
<dbReference type="InterPro" id="IPR012349">
    <property type="entry name" value="Split_barrel_FMN-bd"/>
</dbReference>
<dbReference type="PANTHER" id="PTHR33798">
    <property type="entry name" value="FLAVOPROTEIN OXYGENASE"/>
    <property type="match status" value="1"/>
</dbReference>
<gene>
    <name evidence="6" type="ORF">ACFOW1_04035</name>
</gene>
<evidence type="ECO:0000256" key="2">
    <source>
        <dbReference type="ARBA" id="ARBA00022630"/>
    </source>
</evidence>
<reference evidence="7" key="1">
    <citation type="journal article" date="2019" name="Int. J. Syst. Evol. Microbiol.">
        <title>The Global Catalogue of Microorganisms (GCM) 10K type strain sequencing project: providing services to taxonomists for standard genome sequencing and annotation.</title>
        <authorList>
            <consortium name="The Broad Institute Genomics Platform"/>
            <consortium name="The Broad Institute Genome Sequencing Center for Infectious Disease"/>
            <person name="Wu L."/>
            <person name="Ma J."/>
        </authorList>
    </citation>
    <scope>NUCLEOTIDE SEQUENCE [LARGE SCALE GENOMIC DNA]</scope>
    <source>
        <strain evidence="7">CECT 8010</strain>
    </source>
</reference>
<name>A0ABV8PVL1_9BACT</name>
<keyword evidence="7" id="KW-1185">Reference proteome</keyword>
<comment type="cofactor">
    <cofactor evidence="1">
        <name>FMN</name>
        <dbReference type="ChEBI" id="CHEBI:58210"/>
    </cofactor>
</comment>
<comment type="similarity">
    <text evidence="4">Belongs to the flavoredoxin family.</text>
</comment>
<evidence type="ECO:0000256" key="3">
    <source>
        <dbReference type="ARBA" id="ARBA00022643"/>
    </source>
</evidence>
<dbReference type="EMBL" id="JBHSDC010000003">
    <property type="protein sequence ID" value="MFC4231046.1"/>
    <property type="molecule type" value="Genomic_DNA"/>
</dbReference>
<proteinExistence type="inferred from homology"/>
<sequence length="298" mass="32867">MHINISETPVAQYQQWLQFAIAPRPICFASTIDASGNVNLSPFSFFNLVSYKPAIVVFSVVRKMRDGSTKHTLQNILEVPEVVINICDYDMVQQMSLSSCEFAKSTDEFIKSGFTKTPAILVKPPMVQEAKVQLECKVLEVKSLGDNGGAGQLVIAEILNMHVHDTILNSAGNMIDPKKLALVARLGGDWYCKVDATNLFEIDKPTTQIAIGVDALPSSIRNSHILTGNNLAQLANVVEIPFVDATFTDDKLKHIFQYYALNAADMEQELHSYAKELLAQNNVQAAWQVLLLLAGENV</sequence>
<evidence type="ECO:0000313" key="7">
    <source>
        <dbReference type="Proteomes" id="UP001595906"/>
    </source>
</evidence>
<dbReference type="SMART" id="SM00903">
    <property type="entry name" value="Flavin_Reduct"/>
    <property type="match status" value="1"/>
</dbReference>
<evidence type="ECO:0000259" key="5">
    <source>
        <dbReference type="SMART" id="SM00903"/>
    </source>
</evidence>
<keyword evidence="6" id="KW-0560">Oxidoreductase</keyword>
<dbReference type="Proteomes" id="UP001595906">
    <property type="component" value="Unassembled WGS sequence"/>
</dbReference>
<dbReference type="InterPro" id="IPR002563">
    <property type="entry name" value="Flavin_Rdtase-like_dom"/>
</dbReference>
<evidence type="ECO:0000256" key="1">
    <source>
        <dbReference type="ARBA" id="ARBA00001917"/>
    </source>
</evidence>
<dbReference type="Gene3D" id="2.30.110.10">
    <property type="entry name" value="Electron Transport, Fmn-binding Protein, Chain A"/>
    <property type="match status" value="1"/>
</dbReference>
<dbReference type="Pfam" id="PF01613">
    <property type="entry name" value="Flavin_Reduct"/>
    <property type="match status" value="1"/>
</dbReference>
<organism evidence="6 7">
    <name type="scientific">Parasediminibacterium paludis</name>
    <dbReference type="NCBI Taxonomy" id="908966"/>
    <lineage>
        <taxon>Bacteria</taxon>
        <taxon>Pseudomonadati</taxon>
        <taxon>Bacteroidota</taxon>
        <taxon>Chitinophagia</taxon>
        <taxon>Chitinophagales</taxon>
        <taxon>Chitinophagaceae</taxon>
        <taxon>Parasediminibacterium</taxon>
    </lineage>
</organism>
<dbReference type="GO" id="GO:0016491">
    <property type="term" value="F:oxidoreductase activity"/>
    <property type="evidence" value="ECO:0007669"/>
    <property type="project" value="UniProtKB-KW"/>
</dbReference>
<keyword evidence="2" id="KW-0285">Flavoprotein</keyword>
<dbReference type="PANTHER" id="PTHR33798:SF5">
    <property type="entry name" value="FLAVIN REDUCTASE LIKE DOMAIN-CONTAINING PROTEIN"/>
    <property type="match status" value="1"/>
</dbReference>
<dbReference type="RefSeq" id="WP_379012433.1">
    <property type="nucleotide sequence ID" value="NZ_JBHSDC010000003.1"/>
</dbReference>
<feature type="domain" description="Flavin reductase like" evidence="5">
    <location>
        <begin position="19"/>
        <end position="173"/>
    </location>
</feature>
<dbReference type="SUPFAM" id="SSF50475">
    <property type="entry name" value="FMN-binding split barrel"/>
    <property type="match status" value="1"/>
</dbReference>
<protein>
    <submittedName>
        <fullName evidence="6">Flavin reductase family protein</fullName>
        <ecNumber evidence="6">1.5.1.-</ecNumber>
    </submittedName>
</protein>
<accession>A0ABV8PVL1</accession>
<evidence type="ECO:0000313" key="6">
    <source>
        <dbReference type="EMBL" id="MFC4231046.1"/>
    </source>
</evidence>
<comment type="caution">
    <text evidence="6">The sequence shown here is derived from an EMBL/GenBank/DDBJ whole genome shotgun (WGS) entry which is preliminary data.</text>
</comment>
<keyword evidence="3" id="KW-0288">FMN</keyword>